<dbReference type="InterPro" id="IPR014347">
    <property type="entry name" value="Tautomerase/MIF_sf"/>
</dbReference>
<evidence type="ECO:0000313" key="13">
    <source>
        <dbReference type="EMBL" id="PVD27056.1"/>
    </source>
</evidence>
<dbReference type="GO" id="GO:0005125">
    <property type="term" value="F:cytokine activity"/>
    <property type="evidence" value="ECO:0007669"/>
    <property type="project" value="UniProtKB-KW"/>
</dbReference>
<dbReference type="Proteomes" id="UP000245119">
    <property type="component" value="Linkage Group LG7"/>
</dbReference>
<keyword evidence="3" id="KW-0202">Cytokine</keyword>
<comment type="caution">
    <text evidence="13">The sequence shown here is derived from an EMBL/GenBank/DDBJ whole genome shotgun (WGS) entry which is preliminary data.</text>
</comment>
<dbReference type="GO" id="GO:0005615">
    <property type="term" value="C:extracellular space"/>
    <property type="evidence" value="ECO:0007669"/>
    <property type="project" value="UniProtKB-KW"/>
</dbReference>
<evidence type="ECO:0000313" key="14">
    <source>
        <dbReference type="Proteomes" id="UP000245119"/>
    </source>
</evidence>
<organism evidence="13 14">
    <name type="scientific">Pomacea canaliculata</name>
    <name type="common">Golden apple snail</name>
    <dbReference type="NCBI Taxonomy" id="400727"/>
    <lineage>
        <taxon>Eukaryota</taxon>
        <taxon>Metazoa</taxon>
        <taxon>Spiralia</taxon>
        <taxon>Lophotrochozoa</taxon>
        <taxon>Mollusca</taxon>
        <taxon>Gastropoda</taxon>
        <taxon>Caenogastropoda</taxon>
        <taxon>Architaenioglossa</taxon>
        <taxon>Ampullarioidea</taxon>
        <taxon>Ampullariidae</taxon>
        <taxon>Pomacea</taxon>
    </lineage>
</organism>
<evidence type="ECO:0000256" key="10">
    <source>
        <dbReference type="ARBA" id="ARBA00041631"/>
    </source>
</evidence>
<keyword evidence="14" id="KW-1185">Reference proteome</keyword>
<evidence type="ECO:0000256" key="1">
    <source>
        <dbReference type="ARBA" id="ARBA00004613"/>
    </source>
</evidence>
<evidence type="ECO:0000256" key="2">
    <source>
        <dbReference type="ARBA" id="ARBA00005851"/>
    </source>
</evidence>
<comment type="similarity">
    <text evidence="2">Belongs to the MIF family.</text>
</comment>
<dbReference type="InterPro" id="IPR001398">
    <property type="entry name" value="Macrophage_inhib_fac"/>
</dbReference>
<sequence>MPIICINTNVPSRVVPTFFHAKLTNMMFQALQKPREVVFIDLRAEADLMMGGDRNACVYATIECIGRLNPEKNLEITRMLEDYFIEHLKVRRERIVIIFKPVSALYCSFNGELHDPKIEQDLDLPLCPSASKETGGSSE</sequence>
<dbReference type="SUPFAM" id="SSF55331">
    <property type="entry name" value="Tautomerase/MIF"/>
    <property type="match status" value="1"/>
</dbReference>
<dbReference type="EC" id="5.3.2.1" evidence="9"/>
<dbReference type="EMBL" id="PZQS01000007">
    <property type="protein sequence ID" value="PVD27056.1"/>
    <property type="molecule type" value="Genomic_DNA"/>
</dbReference>
<protein>
    <recommendedName>
        <fullName evidence="12">L-dopachrome isomerase</fullName>
        <ecNumber evidence="9">5.3.2.1</ecNumber>
        <ecNumber evidence="8">5.3.3.12</ecNumber>
    </recommendedName>
    <alternativeName>
        <fullName evidence="10">L-dopachrome tautomerase</fullName>
    </alternativeName>
    <alternativeName>
        <fullName evidence="11">Phenylpyruvate tautomerase</fullName>
    </alternativeName>
</protein>
<dbReference type="PANTHER" id="PTHR11954:SF6">
    <property type="entry name" value="MACROPHAGE MIGRATION INHIBITORY FACTOR"/>
    <property type="match status" value="1"/>
</dbReference>
<keyword evidence="4" id="KW-0964">Secreted</keyword>
<evidence type="ECO:0000256" key="8">
    <source>
        <dbReference type="ARBA" id="ARBA00038932"/>
    </source>
</evidence>
<reference evidence="13 14" key="1">
    <citation type="submission" date="2018-04" db="EMBL/GenBank/DDBJ databases">
        <title>The genome of golden apple snail Pomacea canaliculata provides insight into stress tolerance and invasive adaptation.</title>
        <authorList>
            <person name="Liu C."/>
            <person name="Liu B."/>
            <person name="Ren Y."/>
            <person name="Zhang Y."/>
            <person name="Wang H."/>
            <person name="Li S."/>
            <person name="Jiang F."/>
            <person name="Yin L."/>
            <person name="Zhang G."/>
            <person name="Qian W."/>
            <person name="Fan W."/>
        </authorList>
    </citation>
    <scope>NUCLEOTIDE SEQUENCE [LARGE SCALE GENOMIC DNA]</scope>
    <source>
        <strain evidence="13">SZHN2017</strain>
        <tissue evidence="13">Muscle</tissue>
    </source>
</reference>
<comment type="catalytic activity">
    <reaction evidence="7">
        <text>L-dopachrome = 5,6-dihydroxyindole-2-carboxylate</text>
        <dbReference type="Rhea" id="RHEA:13041"/>
        <dbReference type="ChEBI" id="CHEBI:16875"/>
        <dbReference type="ChEBI" id="CHEBI:57509"/>
        <dbReference type="EC" id="5.3.3.12"/>
    </reaction>
</comment>
<dbReference type="GO" id="GO:0050178">
    <property type="term" value="F:phenylpyruvate tautomerase activity"/>
    <property type="evidence" value="ECO:0007669"/>
    <property type="project" value="UniProtKB-EC"/>
</dbReference>
<dbReference type="OrthoDB" id="255819at2759"/>
<evidence type="ECO:0000256" key="5">
    <source>
        <dbReference type="ARBA" id="ARBA00023235"/>
    </source>
</evidence>
<dbReference type="Gene3D" id="3.30.429.10">
    <property type="entry name" value="Macrophage Migration Inhibitory Factor"/>
    <property type="match status" value="1"/>
</dbReference>
<proteinExistence type="inferred from homology"/>
<dbReference type="PANTHER" id="PTHR11954">
    <property type="entry name" value="D-DOPACHROME DECARBOXYLASE"/>
    <property type="match status" value="1"/>
</dbReference>
<evidence type="ECO:0000256" key="12">
    <source>
        <dbReference type="ARBA" id="ARBA00042730"/>
    </source>
</evidence>
<dbReference type="STRING" id="400727.A0A2T7P0X2"/>
<name>A0A2T7P0X2_POMCA</name>
<keyword evidence="5" id="KW-0413">Isomerase</keyword>
<dbReference type="GO" id="GO:0004167">
    <property type="term" value="F:dopachrome isomerase activity"/>
    <property type="evidence" value="ECO:0007669"/>
    <property type="project" value="UniProtKB-EC"/>
</dbReference>
<accession>A0A2T7P0X2</accession>
<evidence type="ECO:0000256" key="3">
    <source>
        <dbReference type="ARBA" id="ARBA00022514"/>
    </source>
</evidence>
<evidence type="ECO:0000256" key="7">
    <source>
        <dbReference type="ARBA" id="ARBA00036823"/>
    </source>
</evidence>
<dbReference type="EC" id="5.3.3.12" evidence="8"/>
<dbReference type="AlphaFoldDB" id="A0A2T7P0X2"/>
<dbReference type="OMA" id="CIGRLNP"/>
<evidence type="ECO:0000256" key="9">
    <source>
        <dbReference type="ARBA" id="ARBA00039086"/>
    </source>
</evidence>
<gene>
    <name evidence="13" type="ORF">C0Q70_12206</name>
</gene>
<evidence type="ECO:0000256" key="6">
    <source>
        <dbReference type="ARBA" id="ARBA00036735"/>
    </source>
</evidence>
<comment type="catalytic activity">
    <reaction evidence="6">
        <text>3-phenylpyruvate = enol-phenylpyruvate</text>
        <dbReference type="Rhea" id="RHEA:17097"/>
        <dbReference type="ChEBI" id="CHEBI:16815"/>
        <dbReference type="ChEBI" id="CHEBI:18005"/>
        <dbReference type="EC" id="5.3.2.1"/>
    </reaction>
</comment>
<comment type="subcellular location">
    <subcellularLocation>
        <location evidence="1">Secreted</location>
    </subcellularLocation>
</comment>
<evidence type="ECO:0000256" key="4">
    <source>
        <dbReference type="ARBA" id="ARBA00022525"/>
    </source>
</evidence>
<dbReference type="Pfam" id="PF01187">
    <property type="entry name" value="MIF"/>
    <property type="match status" value="1"/>
</dbReference>
<evidence type="ECO:0000256" key="11">
    <source>
        <dbReference type="ARBA" id="ARBA00041912"/>
    </source>
</evidence>